<keyword evidence="5" id="KW-1185">Reference proteome</keyword>
<evidence type="ECO:0000313" key="5">
    <source>
        <dbReference type="Proteomes" id="UP001500192"/>
    </source>
</evidence>
<dbReference type="InterPro" id="IPR036291">
    <property type="entry name" value="NAD(P)-bd_dom_sf"/>
</dbReference>
<organism evidence="4 5">
    <name type="scientific">Amycolatopsis dongchuanensis</name>
    <dbReference type="NCBI Taxonomy" id="1070866"/>
    <lineage>
        <taxon>Bacteria</taxon>
        <taxon>Bacillati</taxon>
        <taxon>Actinomycetota</taxon>
        <taxon>Actinomycetes</taxon>
        <taxon>Pseudonocardiales</taxon>
        <taxon>Pseudonocardiaceae</taxon>
        <taxon>Amycolatopsis</taxon>
    </lineage>
</organism>
<dbReference type="SUPFAM" id="SSF51735">
    <property type="entry name" value="NAD(P)-binding Rossmann-fold domains"/>
    <property type="match status" value="1"/>
</dbReference>
<comment type="caution">
    <text evidence="4">The sequence shown here is derived from an EMBL/GenBank/DDBJ whole genome shotgun (WGS) entry which is preliminary data.</text>
</comment>
<evidence type="ECO:0000256" key="3">
    <source>
        <dbReference type="RuleBase" id="RU000363"/>
    </source>
</evidence>
<sequence length="231" mass="24907">MTGGKYRTAIVTGVSRGLGLAIANALCSRGMNVVGASRTQPEDQTKFDWVRTDISRPEDVNSLFSHVRTKYGDVDVLVNNAAGGRVEPFEQADPEDFKKLIDVNLTGQILCAHAAIRGMVAAKRGLIVNIGSDWGRRYAPRASVYAATKFGLLGFSGSLLREVKDHGVKVCCVMPGGIDTSWGGRRAESSGDSWSLMPPEDLAQVVTGLLDMPPHMVVHEILVHPMGQAQF</sequence>
<comment type="similarity">
    <text evidence="1 3">Belongs to the short-chain dehydrogenases/reductases (SDR) family.</text>
</comment>
<dbReference type="PANTHER" id="PTHR43115:SF4">
    <property type="entry name" value="DEHYDROGENASE_REDUCTASE SDR FAMILY MEMBER 11"/>
    <property type="match status" value="1"/>
</dbReference>
<evidence type="ECO:0000256" key="2">
    <source>
        <dbReference type="ARBA" id="ARBA00023002"/>
    </source>
</evidence>
<reference evidence="5" key="1">
    <citation type="journal article" date="2019" name="Int. J. Syst. Evol. Microbiol.">
        <title>The Global Catalogue of Microorganisms (GCM) 10K type strain sequencing project: providing services to taxonomists for standard genome sequencing and annotation.</title>
        <authorList>
            <consortium name="The Broad Institute Genomics Platform"/>
            <consortium name="The Broad Institute Genome Sequencing Center for Infectious Disease"/>
            <person name="Wu L."/>
            <person name="Ma J."/>
        </authorList>
    </citation>
    <scope>NUCLEOTIDE SEQUENCE [LARGE SCALE GENOMIC DNA]</scope>
    <source>
        <strain evidence="5">JCM 18054</strain>
    </source>
</reference>
<dbReference type="PRINTS" id="PR00081">
    <property type="entry name" value="GDHRDH"/>
</dbReference>
<evidence type="ECO:0000313" key="4">
    <source>
        <dbReference type="EMBL" id="GAA5172405.1"/>
    </source>
</evidence>
<name>A0ABP9R7F0_9PSEU</name>
<dbReference type="Gene3D" id="3.40.50.720">
    <property type="entry name" value="NAD(P)-binding Rossmann-like Domain"/>
    <property type="match status" value="1"/>
</dbReference>
<dbReference type="Proteomes" id="UP001500192">
    <property type="component" value="Unassembled WGS sequence"/>
</dbReference>
<dbReference type="InterPro" id="IPR002347">
    <property type="entry name" value="SDR_fam"/>
</dbReference>
<accession>A0ABP9R7F0</accession>
<protein>
    <submittedName>
        <fullName evidence="4">SDR family NAD(P)-dependent oxidoreductase</fullName>
    </submittedName>
</protein>
<gene>
    <name evidence="4" type="ORF">GCM10023214_53840</name>
</gene>
<dbReference type="CDD" id="cd05233">
    <property type="entry name" value="SDR_c"/>
    <property type="match status" value="1"/>
</dbReference>
<proteinExistence type="inferred from homology"/>
<keyword evidence="2" id="KW-0560">Oxidoreductase</keyword>
<dbReference type="PANTHER" id="PTHR43115">
    <property type="entry name" value="DEHYDROGENASE/REDUCTASE SDR FAMILY MEMBER 11"/>
    <property type="match status" value="1"/>
</dbReference>
<dbReference type="RefSeq" id="WP_091505170.1">
    <property type="nucleotide sequence ID" value="NZ_BAABIB010000099.1"/>
</dbReference>
<evidence type="ECO:0000256" key="1">
    <source>
        <dbReference type="ARBA" id="ARBA00006484"/>
    </source>
</evidence>
<dbReference type="EMBL" id="BAABIB010000099">
    <property type="protein sequence ID" value="GAA5172405.1"/>
    <property type="molecule type" value="Genomic_DNA"/>
</dbReference>
<dbReference type="Pfam" id="PF00106">
    <property type="entry name" value="adh_short"/>
    <property type="match status" value="1"/>
</dbReference>
<dbReference type="PRINTS" id="PR00080">
    <property type="entry name" value="SDRFAMILY"/>
</dbReference>